<protein>
    <submittedName>
        <fullName evidence="3">Porin family protein</fullName>
    </submittedName>
</protein>
<evidence type="ECO:0000256" key="1">
    <source>
        <dbReference type="SAM" id="SignalP"/>
    </source>
</evidence>
<feature type="signal peptide" evidence="1">
    <location>
        <begin position="1"/>
        <end position="19"/>
    </location>
</feature>
<organism evidence="3 4">
    <name type="scientific">Xylanibacter ruminicola</name>
    <name type="common">Prevotella ruminicola</name>
    <dbReference type="NCBI Taxonomy" id="839"/>
    <lineage>
        <taxon>Bacteria</taxon>
        <taxon>Pseudomonadati</taxon>
        <taxon>Bacteroidota</taxon>
        <taxon>Bacteroidia</taxon>
        <taxon>Bacteroidales</taxon>
        <taxon>Prevotellaceae</taxon>
        <taxon>Xylanibacter</taxon>
    </lineage>
</organism>
<sequence length="210" mass="23355">MKRLLAVIFIMATTVAASAQEEPEYKLEIGAGTGLVSYVGDYNSSLVKGLQPWLVLMSKYRMDPRTALSLNIGTGKIKADEFNHRITETDLRFEYNFWAYGTGNEYRGARRLAPFIIAGLGATFYGGPEKGATMNVPLGAGVKYKIGKRLNLTVEWAMRFTLSDKLDGSKDPLGIKSSGLFKNTDCYSALQLGLTYDLWEKCKTCNNDRY</sequence>
<gene>
    <name evidence="3" type="ORF">E7102_06835</name>
</gene>
<name>A0A928BU63_XYLRU</name>
<evidence type="ECO:0000313" key="3">
    <source>
        <dbReference type="EMBL" id="MBE6266167.1"/>
    </source>
</evidence>
<feature type="chain" id="PRO_5036812309" evidence="1">
    <location>
        <begin position="20"/>
        <end position="210"/>
    </location>
</feature>
<accession>A0A928BU63</accession>
<dbReference type="SUPFAM" id="SSF56925">
    <property type="entry name" value="OMPA-like"/>
    <property type="match status" value="1"/>
</dbReference>
<dbReference type="Pfam" id="PF19573">
    <property type="entry name" value="DUF6089"/>
    <property type="match status" value="1"/>
</dbReference>
<dbReference type="AlphaFoldDB" id="A0A928BU63"/>
<reference evidence="3" key="1">
    <citation type="submission" date="2019-04" db="EMBL/GenBank/DDBJ databases">
        <title>Evolution of Biomass-Degrading Anaerobic Consortia Revealed by Metagenomics.</title>
        <authorList>
            <person name="Peng X."/>
        </authorList>
    </citation>
    <scope>NUCLEOTIDE SEQUENCE</scope>
    <source>
        <strain evidence="3">SIG141</strain>
    </source>
</reference>
<dbReference type="InterPro" id="IPR045743">
    <property type="entry name" value="DUF6089"/>
</dbReference>
<dbReference type="EMBL" id="SUYD01000007">
    <property type="protein sequence ID" value="MBE6266167.1"/>
    <property type="molecule type" value="Genomic_DNA"/>
</dbReference>
<proteinExistence type="predicted"/>
<evidence type="ECO:0000313" key="4">
    <source>
        <dbReference type="Proteomes" id="UP000763088"/>
    </source>
</evidence>
<comment type="caution">
    <text evidence="3">The sequence shown here is derived from an EMBL/GenBank/DDBJ whole genome shotgun (WGS) entry which is preliminary data.</text>
</comment>
<dbReference type="Gene3D" id="2.40.160.20">
    <property type="match status" value="1"/>
</dbReference>
<feature type="domain" description="DUF6089" evidence="2">
    <location>
        <begin position="2"/>
        <end position="206"/>
    </location>
</feature>
<dbReference type="Proteomes" id="UP000763088">
    <property type="component" value="Unassembled WGS sequence"/>
</dbReference>
<keyword evidence="1" id="KW-0732">Signal</keyword>
<dbReference type="InterPro" id="IPR011250">
    <property type="entry name" value="OMP/PagP_B-barrel"/>
</dbReference>
<evidence type="ECO:0000259" key="2">
    <source>
        <dbReference type="Pfam" id="PF19573"/>
    </source>
</evidence>